<dbReference type="AlphaFoldDB" id="A0AAU7W8D5"/>
<feature type="transmembrane region" description="Helical" evidence="6">
    <location>
        <begin position="244"/>
        <end position="263"/>
    </location>
</feature>
<dbReference type="GO" id="GO:0043190">
    <property type="term" value="C:ATP-binding cassette (ABC) transporter complex"/>
    <property type="evidence" value="ECO:0007669"/>
    <property type="project" value="InterPro"/>
</dbReference>
<dbReference type="GO" id="GO:0140359">
    <property type="term" value="F:ABC-type transporter activity"/>
    <property type="evidence" value="ECO:0007669"/>
    <property type="project" value="InterPro"/>
</dbReference>
<evidence type="ECO:0000256" key="6">
    <source>
        <dbReference type="RuleBase" id="RU361157"/>
    </source>
</evidence>
<keyword evidence="2 6" id="KW-0812">Transmembrane</keyword>
<protein>
    <recommendedName>
        <fullName evidence="6">Transport permease protein</fullName>
    </recommendedName>
</protein>
<comment type="similarity">
    <text evidence="6">Belongs to the ABC-2 integral membrane protein family.</text>
</comment>
<dbReference type="InterPro" id="IPR013525">
    <property type="entry name" value="ABC2_TM"/>
</dbReference>
<keyword evidence="6" id="KW-1003">Cell membrane</keyword>
<feature type="transmembrane region" description="Helical" evidence="6">
    <location>
        <begin position="128"/>
        <end position="146"/>
    </location>
</feature>
<feature type="transmembrane region" description="Helical" evidence="6">
    <location>
        <begin position="185"/>
        <end position="206"/>
    </location>
</feature>
<evidence type="ECO:0000256" key="3">
    <source>
        <dbReference type="ARBA" id="ARBA00022989"/>
    </source>
</evidence>
<keyword evidence="6" id="KW-0813">Transport</keyword>
<feature type="transmembrane region" description="Helical" evidence="6">
    <location>
        <begin position="152"/>
        <end position="173"/>
    </location>
</feature>
<feature type="transmembrane region" description="Helical" evidence="6">
    <location>
        <begin position="38"/>
        <end position="59"/>
    </location>
</feature>
<keyword evidence="5" id="KW-0046">Antibiotic resistance</keyword>
<name>A0AAU7W8D5_9MICO</name>
<dbReference type="Pfam" id="PF01061">
    <property type="entry name" value="ABC2_membrane"/>
    <property type="match status" value="1"/>
</dbReference>
<proteinExistence type="inferred from homology"/>
<dbReference type="GO" id="GO:0046677">
    <property type="term" value="P:response to antibiotic"/>
    <property type="evidence" value="ECO:0007669"/>
    <property type="project" value="UniProtKB-KW"/>
</dbReference>
<feature type="domain" description="ABC transmembrane type-2" evidence="7">
    <location>
        <begin position="39"/>
        <end position="269"/>
    </location>
</feature>
<reference evidence="8" key="1">
    <citation type="submission" date="2024-05" db="EMBL/GenBank/DDBJ databases">
        <authorList>
            <person name="Yu L."/>
        </authorList>
    </citation>
    <scope>NUCLEOTIDE SEQUENCE</scope>
    <source>
        <strain evidence="8">G08B096</strain>
    </source>
</reference>
<dbReference type="InterPro" id="IPR047817">
    <property type="entry name" value="ABC2_TM_bact-type"/>
</dbReference>
<evidence type="ECO:0000256" key="1">
    <source>
        <dbReference type="ARBA" id="ARBA00004141"/>
    </source>
</evidence>
<dbReference type="PROSITE" id="PS51012">
    <property type="entry name" value="ABC_TM2"/>
    <property type="match status" value="1"/>
</dbReference>
<dbReference type="PRINTS" id="PR00164">
    <property type="entry name" value="ABC2TRNSPORT"/>
</dbReference>
<dbReference type="InterPro" id="IPR051784">
    <property type="entry name" value="Nod_factor_ABC_transporter"/>
</dbReference>
<gene>
    <name evidence="8" type="ORF">ABIQ69_02095</name>
</gene>
<keyword evidence="3 6" id="KW-1133">Transmembrane helix</keyword>
<dbReference type="RefSeq" id="WP_350348747.1">
    <property type="nucleotide sequence ID" value="NZ_CP158374.1"/>
</dbReference>
<dbReference type="PANTHER" id="PTHR43229">
    <property type="entry name" value="NODULATION PROTEIN J"/>
    <property type="match status" value="1"/>
</dbReference>
<keyword evidence="4 6" id="KW-0472">Membrane</keyword>
<dbReference type="InterPro" id="IPR000412">
    <property type="entry name" value="ABC_2_transport"/>
</dbReference>
<evidence type="ECO:0000256" key="5">
    <source>
        <dbReference type="ARBA" id="ARBA00023251"/>
    </source>
</evidence>
<dbReference type="PIRSF" id="PIRSF006648">
    <property type="entry name" value="DrrB"/>
    <property type="match status" value="1"/>
</dbReference>
<sequence length="273" mass="28614">MSTALVATTSTTAAHDASWFTQTGQVCARWMLGTWRQAWGPVMSLLQPIIWIVLFGQVYSSLGELPAFGDGGYIAYLVPGVLMMTVLYSGAWAGTGYIDDMRSGVMDQLLTAPIARSAIITGQLLQQLVINLAQSAIVLGIGWLAGARYPGGAGGILIALAAATLLATAFCCASTAVALTTRSQVALIGLSQTVVLPATFLSTTMMPASLLPDWVAAVAAWNPMTWAVEIARDGLAGDLDWSLAAGRTALLAAIAALAFAWAVRSIRAYQRSM</sequence>
<accession>A0AAU7W8D5</accession>
<feature type="transmembrane region" description="Helical" evidence="6">
    <location>
        <begin position="71"/>
        <end position="93"/>
    </location>
</feature>
<dbReference type="PANTHER" id="PTHR43229:SF2">
    <property type="entry name" value="NODULATION PROTEIN J"/>
    <property type="match status" value="1"/>
</dbReference>
<evidence type="ECO:0000259" key="7">
    <source>
        <dbReference type="PROSITE" id="PS51012"/>
    </source>
</evidence>
<evidence type="ECO:0000256" key="4">
    <source>
        <dbReference type="ARBA" id="ARBA00023136"/>
    </source>
</evidence>
<evidence type="ECO:0000256" key="2">
    <source>
        <dbReference type="ARBA" id="ARBA00022692"/>
    </source>
</evidence>
<dbReference type="EMBL" id="CP158374">
    <property type="protein sequence ID" value="XBX82731.1"/>
    <property type="molecule type" value="Genomic_DNA"/>
</dbReference>
<comment type="subcellular location">
    <subcellularLocation>
        <location evidence="6">Cell membrane</location>
        <topology evidence="6">Multi-pass membrane protein</topology>
    </subcellularLocation>
    <subcellularLocation>
        <location evidence="1">Membrane</location>
        <topology evidence="1">Multi-pass membrane protein</topology>
    </subcellularLocation>
</comment>
<organism evidence="8">
    <name type="scientific">Agromyces sp. G08B096</name>
    <dbReference type="NCBI Taxonomy" id="3156399"/>
    <lineage>
        <taxon>Bacteria</taxon>
        <taxon>Bacillati</taxon>
        <taxon>Actinomycetota</taxon>
        <taxon>Actinomycetes</taxon>
        <taxon>Micrococcales</taxon>
        <taxon>Microbacteriaceae</taxon>
        <taxon>Agromyces</taxon>
    </lineage>
</organism>
<evidence type="ECO:0000313" key="8">
    <source>
        <dbReference type="EMBL" id="XBX82731.1"/>
    </source>
</evidence>